<dbReference type="WBParaSite" id="RSKR_0000555400.1">
    <property type="protein sequence ID" value="RSKR_0000555400.1"/>
    <property type="gene ID" value="RSKR_0000555400"/>
</dbReference>
<dbReference type="Proteomes" id="UP000095286">
    <property type="component" value="Unplaced"/>
</dbReference>
<evidence type="ECO:0000313" key="2">
    <source>
        <dbReference type="WBParaSite" id="RSKR_0000555400.1"/>
    </source>
</evidence>
<name>A0AC35TXU8_9BILA</name>
<accession>A0AC35TXU8</accession>
<reference evidence="2" key="1">
    <citation type="submission" date="2016-11" db="UniProtKB">
        <authorList>
            <consortium name="WormBaseParasite"/>
        </authorList>
    </citation>
    <scope>IDENTIFICATION</scope>
    <source>
        <strain evidence="2">KR3021</strain>
    </source>
</reference>
<organism evidence="1 2">
    <name type="scientific">Rhabditophanes sp. KR3021</name>
    <dbReference type="NCBI Taxonomy" id="114890"/>
    <lineage>
        <taxon>Eukaryota</taxon>
        <taxon>Metazoa</taxon>
        <taxon>Ecdysozoa</taxon>
        <taxon>Nematoda</taxon>
        <taxon>Chromadorea</taxon>
        <taxon>Rhabditida</taxon>
        <taxon>Tylenchina</taxon>
        <taxon>Panagrolaimomorpha</taxon>
        <taxon>Strongyloidoidea</taxon>
        <taxon>Alloionematidae</taxon>
        <taxon>Rhabditophanes</taxon>
    </lineage>
</organism>
<protein>
    <submittedName>
        <fullName evidence="2">BZIP domain-containing protein</fullName>
    </submittedName>
</protein>
<evidence type="ECO:0000313" key="1">
    <source>
        <dbReference type="Proteomes" id="UP000095286"/>
    </source>
</evidence>
<proteinExistence type="predicted"/>
<sequence>MFSASNENRLNEVYLPSLANGHHLSHCSYDMDRYMDAIESHERERLTESAADINNLFNMNDIFQYQDDSFDSNPNIYESRRQEHSKYGFSTPIKDTIDIFPSPLSTPNSYINRSLSCSYPFPPTPNMSGNSQKSIFDSPLPQVQTDSQCINMEPEQEDDDEVRMSRNARNSSRSQIYPHRKNNRDMELADTFNIPATPCQLTEFTYEELKTFITRNNFTVYQIKLIKAMRKRGRNKKSVALYRIRKVRTNRY</sequence>